<comment type="similarity">
    <text evidence="1">Belongs to the sigma-70 factor family. ECF subfamily.</text>
</comment>
<evidence type="ECO:0000313" key="5">
    <source>
        <dbReference type="EMBL" id="GHB26265.1"/>
    </source>
</evidence>
<reference evidence="5" key="2">
    <citation type="submission" date="2020-09" db="EMBL/GenBank/DDBJ databases">
        <authorList>
            <person name="Sun Q."/>
            <person name="Kim S."/>
        </authorList>
    </citation>
    <scope>NUCLEOTIDE SEQUENCE</scope>
    <source>
        <strain evidence="5">KCTC 23224</strain>
    </source>
</reference>
<dbReference type="SUPFAM" id="SSF88946">
    <property type="entry name" value="Sigma2 domain of RNA polymerase sigma factors"/>
    <property type="match status" value="1"/>
</dbReference>
<gene>
    <name evidence="5" type="ORF">GCM10008106_03560</name>
</gene>
<proteinExistence type="inferred from homology"/>
<comment type="caution">
    <text evidence="5">The sequence shown here is derived from an EMBL/GenBank/DDBJ whole genome shotgun (WGS) entry which is preliminary data.</text>
</comment>
<keyword evidence="2" id="KW-0805">Transcription regulation</keyword>
<dbReference type="GO" id="GO:0016987">
    <property type="term" value="F:sigma factor activity"/>
    <property type="evidence" value="ECO:0007669"/>
    <property type="project" value="UniProtKB-KW"/>
</dbReference>
<evidence type="ECO:0000256" key="2">
    <source>
        <dbReference type="ARBA" id="ARBA00023015"/>
    </source>
</evidence>
<dbReference type="PANTHER" id="PTHR43133:SF46">
    <property type="entry name" value="RNA POLYMERASE SIGMA-70 FACTOR ECF SUBFAMILY"/>
    <property type="match status" value="1"/>
</dbReference>
<evidence type="ECO:0008006" key="7">
    <source>
        <dbReference type="Google" id="ProtNLM"/>
    </source>
</evidence>
<dbReference type="PANTHER" id="PTHR43133">
    <property type="entry name" value="RNA POLYMERASE ECF-TYPE SIGMA FACTO"/>
    <property type="match status" value="1"/>
</dbReference>
<dbReference type="SUPFAM" id="SSF88659">
    <property type="entry name" value="Sigma3 and sigma4 domains of RNA polymerase sigma factors"/>
    <property type="match status" value="1"/>
</dbReference>
<dbReference type="GO" id="GO:0006352">
    <property type="term" value="P:DNA-templated transcription initiation"/>
    <property type="evidence" value="ECO:0007669"/>
    <property type="project" value="InterPro"/>
</dbReference>
<keyword evidence="6" id="KW-1185">Reference proteome</keyword>
<name>A0A8J3CV86_9BACT</name>
<evidence type="ECO:0000313" key="6">
    <source>
        <dbReference type="Proteomes" id="UP000642809"/>
    </source>
</evidence>
<dbReference type="EMBL" id="BMYF01000002">
    <property type="protein sequence ID" value="GHB26265.1"/>
    <property type="molecule type" value="Genomic_DNA"/>
</dbReference>
<evidence type="ECO:0000256" key="1">
    <source>
        <dbReference type="ARBA" id="ARBA00010641"/>
    </source>
</evidence>
<keyword evidence="3" id="KW-0731">Sigma factor</keyword>
<dbReference type="InterPro" id="IPR013324">
    <property type="entry name" value="RNA_pol_sigma_r3/r4-like"/>
</dbReference>
<evidence type="ECO:0000256" key="3">
    <source>
        <dbReference type="ARBA" id="ARBA00023082"/>
    </source>
</evidence>
<protein>
    <recommendedName>
        <fullName evidence="7">RNA polymerase sigma factor, sigma-70 family</fullName>
    </recommendedName>
</protein>
<dbReference type="InterPro" id="IPR039425">
    <property type="entry name" value="RNA_pol_sigma-70-like"/>
</dbReference>
<organism evidence="5 6">
    <name type="scientific">Mongoliitalea lutea</name>
    <dbReference type="NCBI Taxonomy" id="849756"/>
    <lineage>
        <taxon>Bacteria</taxon>
        <taxon>Pseudomonadati</taxon>
        <taxon>Bacteroidota</taxon>
        <taxon>Cytophagia</taxon>
        <taxon>Cytophagales</taxon>
        <taxon>Cyclobacteriaceae</taxon>
        <taxon>Mongoliitalea</taxon>
    </lineage>
</organism>
<accession>A0A8J3CV86</accession>
<dbReference type="Gene3D" id="1.10.1740.10">
    <property type="match status" value="1"/>
</dbReference>
<sequence length="179" mass="20941">MEELVKQLKSGDQRAIGKVYEAYRKPFFDFAKRYNLDYGIIEDTYQDVILALVENAMKGKLDNLSSSLKTYVFAIGKYMIFQRLRKINSGPYLLAELPESLEWDDHEEHAELEQVKLLEKYLSSLGDRCREIINLSYYQQKSADDITQILNYPNKETLKSQKSRCLQHLKKMFQSHGKG</sequence>
<dbReference type="NCBIfam" id="TIGR02937">
    <property type="entry name" value="sigma70-ECF"/>
    <property type="match status" value="1"/>
</dbReference>
<dbReference type="Proteomes" id="UP000642809">
    <property type="component" value="Unassembled WGS sequence"/>
</dbReference>
<dbReference type="InterPro" id="IPR013325">
    <property type="entry name" value="RNA_pol_sigma_r2"/>
</dbReference>
<dbReference type="InterPro" id="IPR014284">
    <property type="entry name" value="RNA_pol_sigma-70_dom"/>
</dbReference>
<dbReference type="Gene3D" id="1.10.10.10">
    <property type="entry name" value="Winged helix-like DNA-binding domain superfamily/Winged helix DNA-binding domain"/>
    <property type="match status" value="1"/>
</dbReference>
<dbReference type="RefSeq" id="WP_189578731.1">
    <property type="nucleotide sequence ID" value="NZ_BMYF01000002.1"/>
</dbReference>
<dbReference type="InterPro" id="IPR036388">
    <property type="entry name" value="WH-like_DNA-bd_sf"/>
</dbReference>
<reference evidence="5" key="1">
    <citation type="journal article" date="2014" name="Int. J. Syst. Evol. Microbiol.">
        <title>Complete genome sequence of Corynebacterium casei LMG S-19264T (=DSM 44701T), isolated from a smear-ripened cheese.</title>
        <authorList>
            <consortium name="US DOE Joint Genome Institute (JGI-PGF)"/>
            <person name="Walter F."/>
            <person name="Albersmeier A."/>
            <person name="Kalinowski J."/>
            <person name="Ruckert C."/>
        </authorList>
    </citation>
    <scope>NUCLEOTIDE SEQUENCE</scope>
    <source>
        <strain evidence="5">KCTC 23224</strain>
    </source>
</reference>
<evidence type="ECO:0000256" key="4">
    <source>
        <dbReference type="ARBA" id="ARBA00023163"/>
    </source>
</evidence>
<dbReference type="AlphaFoldDB" id="A0A8J3CV86"/>
<keyword evidence="4" id="KW-0804">Transcription</keyword>